<dbReference type="OrthoDB" id="918051at2"/>
<accession>A0A227P8T3</accession>
<gene>
    <name evidence="1" type="ORF">B0A64_12100</name>
</gene>
<dbReference type="EMBL" id="MUGS01000020">
    <property type="protein sequence ID" value="OXG05814.1"/>
    <property type="molecule type" value="Genomic_DNA"/>
</dbReference>
<dbReference type="RefSeq" id="WP_089479780.1">
    <property type="nucleotide sequence ID" value="NZ_MUGS01000020.1"/>
</dbReference>
<organism evidence="1 2">
    <name type="scientific">Flavobacterium araucananum</name>
    <dbReference type="NCBI Taxonomy" id="946678"/>
    <lineage>
        <taxon>Bacteria</taxon>
        <taxon>Pseudomonadati</taxon>
        <taxon>Bacteroidota</taxon>
        <taxon>Flavobacteriia</taxon>
        <taxon>Flavobacteriales</taxon>
        <taxon>Flavobacteriaceae</taxon>
        <taxon>Flavobacterium</taxon>
    </lineage>
</organism>
<sequence length="234" mass="27660">MVKLINAFKVGDIVTFKTHPLFYNSYIKGDGKYVPPIMMIKEVFFENKKKKTFDEASKKEIAELIKYVCIYFDDNKSEFLEVHLYEKMLESFKKLKFSNINSNNGDDTSDVITEISNYPEKPEYVYGQILYFKTKKLEILKKRSSIKITKDKSNKDKISVKEIIQYVVNYATPDFVICGFKIEEHKDLHYKDGSNKRLVSTESVKIKWFNPINNKFSEYYLPIEFFTDIKPFNN</sequence>
<reference evidence="1 2" key="1">
    <citation type="submission" date="2016-11" db="EMBL/GenBank/DDBJ databases">
        <title>Whole genomes of Flavobacteriaceae.</title>
        <authorList>
            <person name="Stine C."/>
            <person name="Li C."/>
            <person name="Tadesse D."/>
        </authorList>
    </citation>
    <scope>NUCLEOTIDE SEQUENCE [LARGE SCALE GENOMIC DNA]</scope>
    <source>
        <strain evidence="1 2">DSM 24704</strain>
    </source>
</reference>
<proteinExistence type="predicted"/>
<protein>
    <submittedName>
        <fullName evidence="1">Uncharacterized protein</fullName>
    </submittedName>
</protein>
<evidence type="ECO:0000313" key="2">
    <source>
        <dbReference type="Proteomes" id="UP000214684"/>
    </source>
</evidence>
<dbReference type="Proteomes" id="UP000214684">
    <property type="component" value="Unassembled WGS sequence"/>
</dbReference>
<keyword evidence="2" id="KW-1185">Reference proteome</keyword>
<dbReference type="AlphaFoldDB" id="A0A227P8T3"/>
<comment type="caution">
    <text evidence="1">The sequence shown here is derived from an EMBL/GenBank/DDBJ whole genome shotgun (WGS) entry which is preliminary data.</text>
</comment>
<evidence type="ECO:0000313" key="1">
    <source>
        <dbReference type="EMBL" id="OXG05814.1"/>
    </source>
</evidence>
<name>A0A227P8T3_9FLAO</name>